<dbReference type="GO" id="GO:0016757">
    <property type="term" value="F:glycosyltransferase activity"/>
    <property type="evidence" value="ECO:0007669"/>
    <property type="project" value="UniProtKB-KW"/>
</dbReference>
<evidence type="ECO:0000256" key="3">
    <source>
        <dbReference type="ARBA" id="ARBA00022676"/>
    </source>
</evidence>
<sequence>MIDIVIPNYNGNKYLKQCIDSLYIQTYSNFRVIIIDNASTDSDYKWLDKYENIVFKRLDQNYGFDKAVNEGIKLSNTEYVVLLNNDTVAKKDWLENLINCIKNDEKIFSVCSKMIRYDYKHIIDDAGDEYNVLGWGYKIGDGQPITSYTNTKEIFSSCAGAAIYRRSILNEIGDFDEQFFAYMEDVDISYRAKIHGYKNIYCADAHIYHIGSATSGSKYNSFKVKLAARNNVYVPYKNMPIIQLIINLPFLIVGFLVKYLFFIKKGFGKEYRQGFIEGIQTLDKVNKVKFKFKNIINYIKIEFDLIINAIKYVISKLIHKKYK</sequence>
<evidence type="ECO:0000313" key="8">
    <source>
        <dbReference type="Proteomes" id="UP000199068"/>
    </source>
</evidence>
<organism evidence="7 8">
    <name type="scientific">Romboutsia lituseburensis DSM 797</name>
    <dbReference type="NCBI Taxonomy" id="1121325"/>
    <lineage>
        <taxon>Bacteria</taxon>
        <taxon>Bacillati</taxon>
        <taxon>Bacillota</taxon>
        <taxon>Clostridia</taxon>
        <taxon>Peptostreptococcales</taxon>
        <taxon>Peptostreptococcaceae</taxon>
        <taxon>Romboutsia</taxon>
    </lineage>
</organism>
<dbReference type="RefSeq" id="WP_092726407.1">
    <property type="nucleotide sequence ID" value="NZ_FNGW01000005.1"/>
</dbReference>
<comment type="pathway">
    <text evidence="1">Cell wall biogenesis; cell wall polysaccharide biosynthesis.</text>
</comment>
<evidence type="ECO:0000259" key="6">
    <source>
        <dbReference type="Pfam" id="PF00535"/>
    </source>
</evidence>
<dbReference type="PANTHER" id="PTHR43179:SF12">
    <property type="entry name" value="GALACTOFURANOSYLTRANSFERASE GLFT2"/>
    <property type="match status" value="1"/>
</dbReference>
<evidence type="ECO:0000256" key="2">
    <source>
        <dbReference type="ARBA" id="ARBA00006739"/>
    </source>
</evidence>
<gene>
    <name evidence="7" type="ORF">SAMN04515677_105304</name>
</gene>
<dbReference type="InterPro" id="IPR001173">
    <property type="entry name" value="Glyco_trans_2-like"/>
</dbReference>
<dbReference type="Gene3D" id="3.90.550.10">
    <property type="entry name" value="Spore Coat Polysaccharide Biosynthesis Protein SpsA, Chain A"/>
    <property type="match status" value="1"/>
</dbReference>
<evidence type="ECO:0000256" key="4">
    <source>
        <dbReference type="ARBA" id="ARBA00022679"/>
    </source>
</evidence>
<keyword evidence="8" id="KW-1185">Reference proteome</keyword>
<dbReference type="SUPFAM" id="SSF53448">
    <property type="entry name" value="Nucleotide-diphospho-sugar transferases"/>
    <property type="match status" value="1"/>
</dbReference>
<comment type="similarity">
    <text evidence="2">Belongs to the glycosyltransferase 2 family.</text>
</comment>
<feature type="transmembrane region" description="Helical" evidence="5">
    <location>
        <begin position="241"/>
        <end position="262"/>
    </location>
</feature>
<dbReference type="InterPro" id="IPR029044">
    <property type="entry name" value="Nucleotide-diphossugar_trans"/>
</dbReference>
<proteinExistence type="inferred from homology"/>
<dbReference type="PANTHER" id="PTHR43179">
    <property type="entry name" value="RHAMNOSYLTRANSFERASE WBBL"/>
    <property type="match status" value="1"/>
</dbReference>
<dbReference type="EMBL" id="FNGW01000005">
    <property type="protein sequence ID" value="SDM12712.1"/>
    <property type="molecule type" value="Genomic_DNA"/>
</dbReference>
<evidence type="ECO:0000256" key="1">
    <source>
        <dbReference type="ARBA" id="ARBA00004776"/>
    </source>
</evidence>
<evidence type="ECO:0000256" key="5">
    <source>
        <dbReference type="SAM" id="Phobius"/>
    </source>
</evidence>
<dbReference type="Pfam" id="PF00535">
    <property type="entry name" value="Glycos_transf_2"/>
    <property type="match status" value="1"/>
</dbReference>
<dbReference type="Proteomes" id="UP000199068">
    <property type="component" value="Unassembled WGS sequence"/>
</dbReference>
<keyword evidence="5" id="KW-0472">Membrane</keyword>
<feature type="domain" description="Glycosyltransferase 2-like" evidence="6">
    <location>
        <begin position="4"/>
        <end position="172"/>
    </location>
</feature>
<accession>A0A1G9QNV8</accession>
<keyword evidence="4 7" id="KW-0808">Transferase</keyword>
<dbReference type="STRING" id="1121325.SAMN04515677_105304"/>
<keyword evidence="5" id="KW-1133">Transmembrane helix</keyword>
<keyword evidence="5" id="KW-0812">Transmembrane</keyword>
<reference evidence="7 8" key="1">
    <citation type="submission" date="2016-10" db="EMBL/GenBank/DDBJ databases">
        <authorList>
            <person name="de Groot N.N."/>
        </authorList>
    </citation>
    <scope>NUCLEOTIDE SEQUENCE [LARGE SCALE GENOMIC DNA]</scope>
    <source>
        <strain evidence="7 8">DSM 797</strain>
    </source>
</reference>
<dbReference type="CDD" id="cd04186">
    <property type="entry name" value="GT_2_like_c"/>
    <property type="match status" value="1"/>
</dbReference>
<evidence type="ECO:0000313" key="7">
    <source>
        <dbReference type="EMBL" id="SDM12712.1"/>
    </source>
</evidence>
<keyword evidence="3" id="KW-0328">Glycosyltransferase</keyword>
<dbReference type="AlphaFoldDB" id="A0A1G9QNV8"/>
<protein>
    <submittedName>
        <fullName evidence="7">Glycosyltransferase, GT2 family</fullName>
    </submittedName>
</protein>
<name>A0A1G9QNV8_9FIRM</name>